<evidence type="ECO:0000256" key="6">
    <source>
        <dbReference type="SAM" id="SignalP"/>
    </source>
</evidence>
<keyword evidence="11" id="KW-1185">Reference proteome</keyword>
<dbReference type="PANTHER" id="PTHR11219">
    <property type="entry name" value="TENEURIN AND N-ACETYLGLUCOSAMINE-1-PHOSPHODIESTER ALPHA-N-ACETYLGLUCOSAMINIDASE"/>
    <property type="match status" value="1"/>
</dbReference>
<name>D2VVY9_NAEGR</name>
<evidence type="ECO:0000313" key="10">
    <source>
        <dbReference type="EMBL" id="EFC38984.1"/>
    </source>
</evidence>
<dbReference type="GO" id="GO:0007157">
    <property type="term" value="P:heterophilic cell-cell adhesion via plasma membrane cell adhesion molecules"/>
    <property type="evidence" value="ECO:0007669"/>
    <property type="project" value="TreeGrafter"/>
</dbReference>
<feature type="domain" description="EGF-like" evidence="8">
    <location>
        <begin position="703"/>
        <end position="742"/>
    </location>
</feature>
<dbReference type="SUPFAM" id="SSF56112">
    <property type="entry name" value="Protein kinase-like (PK-like)"/>
    <property type="match status" value="1"/>
</dbReference>
<feature type="disulfide bond" evidence="4">
    <location>
        <begin position="810"/>
        <end position="819"/>
    </location>
</feature>
<evidence type="ECO:0000256" key="3">
    <source>
        <dbReference type="ARBA" id="ARBA00023157"/>
    </source>
</evidence>
<dbReference type="EMBL" id="GG738903">
    <property type="protein sequence ID" value="EFC38984.1"/>
    <property type="molecule type" value="Genomic_DNA"/>
</dbReference>
<evidence type="ECO:0000259" key="9">
    <source>
        <dbReference type="PROSITE" id="PS50835"/>
    </source>
</evidence>
<dbReference type="eggNOG" id="KOG1225">
    <property type="taxonomic scope" value="Eukaryota"/>
</dbReference>
<dbReference type="GO" id="GO:0046982">
    <property type="term" value="F:protein heterodimerization activity"/>
    <property type="evidence" value="ECO:0007669"/>
    <property type="project" value="TreeGrafter"/>
</dbReference>
<dbReference type="Gene3D" id="2.120.10.30">
    <property type="entry name" value="TolB, C-terminal domain"/>
    <property type="match status" value="2"/>
</dbReference>
<sequence>MARLITFVLFLILLHLSLVNSIAPLYNITHIYLQGFNSPEGIAVGNNNELFISDSKNHLVKRLDLTTLKVTIVAGTGIAGNDTNTTATGAMLNYPGGICVTSEGKLLIADTLNHVIREVSNGQIKTIIGKCGVSGVANDLNTLPTNAYLNQPKYVTSLPNGNIYFSDSLNYRVRKYTKANNFISTQQLIVQGSLSAGVAAFSSTEMTFAEPGTHRLIRTGSGATSYLGVGSAGYADGSAFNALYNAPTGVAYGPNKDLYIADRGNHVVRVVKFSYGTTGTQNLATISLFSGVAKTPGSDLVKMNNTYDVDVSSEGHIFILDTGNLRIRKIEPYCTGGYVYNATMNECVAVCFGYPQYSGDVCSGRGVCLNFDICNCFNSSLWGGEFCEIPKCNNIMANDTSVCSGIGTCVYANNCSCWNSTFWGGQNCDIHKCGNVLANSPSVCSGNGNCLAPGVCNCTEMYGGSNCNVPKCSNILATSPEVCSYSKGRCVSPNNCSCSEGYHGSNCELVSCFGVKNTSLNVCSGKGVCLSLNNCTCQQGFYGEKCQYYDCFSVRNDKKDVCSSHGNCSNIDTCNCTKPYYGTNCEKFDCYGKAQDSISVCSSRGFCSSLDNCTCQEGYYGKECEKFNCYGVNSLNSTVCSGKGSCVSANNCTCQQGFYGSNCELFDCYGVRKDKRDVCSSHGNCTNIDTCNCTKPYYGQNCEKFDCYGKAQDSLSVCSSRGICSSLDNCTCQEGYYGKECEKFNCYNVSSLNSTVCSGKGVCVSLNNCTCQQGFYGERCQYYDCFSIRNDMGDVCSARGICSSLDNCTCKEGYYGKECEKFNCYNVSSLNSNVCSGKGVCLSLNNCSCQQGFYGESCQYYDCFSVRNDKKDVCSSHGNCSNIDTCNCTKPYYGQNCEKFDCYGKAQDSLSVCSSRGICSSLDNCTCQEGYYGKECEKFNCYGVNSLNSTVCSGHGNCTDKDTCACKSSHYGYNCEIPNPCTLQCVNGTCLNETGIAICKCDSGYGGSLCDLFDCFGVSSLNQSVCSASGTCQSPDVCECQLGYFGLDCDIFNCSRVNKSICQNGYQCLTSGTCTCSEEWGGDKCDKIKCYSLTFDMPNVCSGHGKCSSYNNCTCNNGWNGLECSLAKCNGVLSNNESVCSGKGKCLKPDECSCKTGFTGGNCQYNVCYSKSEIDSNVCSGNGQCKSPNNCECLKGFVGNECQYLSVQMDVDNAIIYSYSNVLNMFLNESVVEGCENFIQENDISKFGQVDLLKCQWRRNNLKIYLGYNHLIETGSIIKTTFGIQLQVDFEIPQTPSTPSIQQLVDLIPSSQDLIIRSYIPPSYHHFKKISQIWSSSIETVSSTLVNYANKTVISIPKSILKDIPNVFDIVMNTTNEKYISTSSVKNLQVNPEGQLIPSFNVLIDNLECKGYNCLFEVSPLSLNTSLSYDVSGMINTELSNKQMIRIPQENLSTFKVIGTHRESKSTLNIDYPIKKSPINSIDLRLTNVNRTISLNSGKLTIALESDDPFVSSITKSYSWYCYRTLDKSIMDVSNNLCQGTSCQLETDFNSLGFFEGIYLIGTNVTTAESTFSYFGYIELVNSATSVPKLTPDYIPSVYPEGKNLSLYCVVESESLVTLNWKVLNGKLRNSPNLELFTVSNILVGNSLEVYLNIGKEYLIEGEFYEFELETTNTDGSSKLTLSTRIDMKPRFTCLLETVKNERDIIAHETLVSISCLTLPQDSISSIVMEVHSQNERLFVLSNSLKNTIVTHLPFFNQQSLVLVVKMINEFGTVSEFRNNLPSLLPEKIDISNNSLLSRINYVSNEFAALRQSKPLTVDTINSVNALISLITQDETLNNVAERIISQDAKREAVSILIDMLSALKDIPSLSYNADEKIVQLILPSISTIFNLLEKFSVSTSSEIVWWMDWIFASMNQARSYYSSNVYKTLLDSKNFDEISSLMTILSNTFSNNATKQGELAKYHLDYYKLTGKSSSDGLISTQILQLEKQFNSKSVSISKDLLNVKITFPSKFSEQVQNLGSKSMIFYALTMITNDTNDGNILSVRPSLDLSIYDKNGNGVKVDNLADPIIFKFEGLVTANKTGINASCVFLDNSKSWSQSGISSSVTITKRNGDLLYFDLECQVSHLSLFTIQELPYIINPAIPPIVTEPSSPISELSNNRNPDNAQQGMDTGALAAAIAVPVAFVVILIIIIVIILLICIVWRMKKKQPRTETLSNVATINSGDIELVYDNLPTQAYYLKPSSGYSFQLENAFISAEFNPHLRYTNIARIGSGNVFKVIDSVKNCSKAIKIVKYKSEEDVNKFLNQAVHLLNTTNPNICKINEIFVSTIDQKICIDMDYFEMGDFSKLTNRNFNVSEKLVKQIIFQICTGLEYSHCVEKCIHANIKHSNLLIKSLDNDNIHALISDFGYGVFGTKVNPIFSSPEIVSVYKHYFNADIFSLGVVMYQIMTKDITTSISELYGHRDEKEVVQMLRKTLVERYSNEIIDLVLSMLEKDNLTRPQAQDVLSHSLLAEFKKKK</sequence>
<dbReference type="InterPro" id="IPR011009">
    <property type="entry name" value="Kinase-like_dom_sf"/>
</dbReference>
<evidence type="ECO:0000259" key="8">
    <source>
        <dbReference type="PROSITE" id="PS50026"/>
    </source>
</evidence>
<dbReference type="InParanoid" id="D2VVY9"/>
<evidence type="ECO:0000259" key="7">
    <source>
        <dbReference type="PROSITE" id="PS50011"/>
    </source>
</evidence>
<dbReference type="VEuPathDB" id="AmoebaDB:NAEGRDRAFT_73188"/>
<feature type="disulfide bond" evidence="4">
    <location>
        <begin position="537"/>
        <end position="546"/>
    </location>
</feature>
<proteinExistence type="predicted"/>
<dbReference type="InterPro" id="IPR000742">
    <property type="entry name" value="EGF"/>
</dbReference>
<dbReference type="Pfam" id="PF01436">
    <property type="entry name" value="NHL"/>
    <property type="match status" value="2"/>
</dbReference>
<feature type="disulfide bond" evidence="4">
    <location>
        <begin position="1193"/>
        <end position="1202"/>
    </location>
</feature>
<protein>
    <submittedName>
        <fullName evidence="10">Predicted protein</fullName>
    </submittedName>
</protein>
<feature type="domain" description="EGF-like" evidence="8">
    <location>
        <begin position="1170"/>
        <end position="1203"/>
    </location>
</feature>
<feature type="domain" description="EGF-like" evidence="8">
    <location>
        <begin position="748"/>
        <end position="781"/>
    </location>
</feature>
<dbReference type="PROSITE" id="PS50011">
    <property type="entry name" value="PROTEIN_KINASE_DOM"/>
    <property type="match status" value="1"/>
</dbReference>
<dbReference type="PROSITE" id="PS01186">
    <property type="entry name" value="EGF_2"/>
    <property type="match status" value="11"/>
</dbReference>
<dbReference type="GO" id="GO:0050839">
    <property type="term" value="F:cell adhesion molecule binding"/>
    <property type="evidence" value="ECO:0007669"/>
    <property type="project" value="TreeGrafter"/>
</dbReference>
<feature type="domain" description="EGF-like" evidence="8">
    <location>
        <begin position="977"/>
        <end position="1011"/>
    </location>
</feature>
<accession>D2VVY9</accession>
<evidence type="ECO:0000256" key="4">
    <source>
        <dbReference type="PROSITE-ProRule" id="PRU00076"/>
    </source>
</evidence>
<dbReference type="RefSeq" id="XP_002671728.1">
    <property type="nucleotide sequence ID" value="XM_002671682.1"/>
</dbReference>
<feature type="domain" description="EGF-like" evidence="8">
    <location>
        <begin position="788"/>
        <end position="820"/>
    </location>
</feature>
<feature type="domain" description="Ig-like" evidence="9">
    <location>
        <begin position="1588"/>
        <end position="1713"/>
    </location>
</feature>
<feature type="disulfide bond" evidence="4">
    <location>
        <begin position="771"/>
        <end position="780"/>
    </location>
</feature>
<feature type="disulfide bond" evidence="4">
    <location>
        <begin position="654"/>
        <end position="663"/>
    </location>
</feature>
<evidence type="ECO:0000256" key="5">
    <source>
        <dbReference type="SAM" id="Phobius"/>
    </source>
</evidence>
<dbReference type="OrthoDB" id="283575at2759"/>
<dbReference type="PANTHER" id="PTHR11219:SF69">
    <property type="entry name" value="TENEURIN-A"/>
    <property type="match status" value="1"/>
</dbReference>
<dbReference type="GO" id="GO:0005524">
    <property type="term" value="F:ATP binding"/>
    <property type="evidence" value="ECO:0007669"/>
    <property type="project" value="InterPro"/>
</dbReference>
<keyword evidence="6" id="KW-0732">Signal</keyword>
<feature type="domain" description="Protein kinase" evidence="7">
    <location>
        <begin position="2266"/>
        <end position="2513"/>
    </location>
</feature>
<reference evidence="10 11" key="1">
    <citation type="journal article" date="2010" name="Cell">
        <title>The genome of Naegleria gruberi illuminates early eukaryotic versatility.</title>
        <authorList>
            <person name="Fritz-Laylin L.K."/>
            <person name="Prochnik S.E."/>
            <person name="Ginger M.L."/>
            <person name="Dacks J.B."/>
            <person name="Carpenter M.L."/>
            <person name="Field M.C."/>
            <person name="Kuo A."/>
            <person name="Paredez A."/>
            <person name="Chapman J."/>
            <person name="Pham J."/>
            <person name="Shu S."/>
            <person name="Neupane R."/>
            <person name="Cipriano M."/>
            <person name="Mancuso J."/>
            <person name="Tu H."/>
            <person name="Salamov A."/>
            <person name="Lindquist E."/>
            <person name="Shapiro H."/>
            <person name="Lucas S."/>
            <person name="Grigoriev I.V."/>
            <person name="Cande W.Z."/>
            <person name="Fulton C."/>
            <person name="Rokhsar D.S."/>
            <person name="Dawson S.C."/>
        </authorList>
    </citation>
    <scope>NUCLEOTIDE SEQUENCE [LARGE SCALE GENOMIC DNA]</scope>
    <source>
        <strain evidence="10 11">NEG-M</strain>
    </source>
</reference>
<evidence type="ECO:0000313" key="11">
    <source>
        <dbReference type="Proteomes" id="UP000006671"/>
    </source>
</evidence>
<dbReference type="PROSITE" id="PS50835">
    <property type="entry name" value="IG_LIKE"/>
    <property type="match status" value="1"/>
</dbReference>
<feature type="disulfide bond" evidence="4">
    <location>
        <begin position="927"/>
        <end position="936"/>
    </location>
</feature>
<dbReference type="Pfam" id="PF00069">
    <property type="entry name" value="Pkinase"/>
    <property type="match status" value="1"/>
</dbReference>
<dbReference type="Proteomes" id="UP000006671">
    <property type="component" value="Unassembled WGS sequence"/>
</dbReference>
<dbReference type="PROSITE" id="PS50026">
    <property type="entry name" value="EGF_3"/>
    <property type="match status" value="11"/>
</dbReference>
<dbReference type="GO" id="GO:0004672">
    <property type="term" value="F:protein kinase activity"/>
    <property type="evidence" value="ECO:0007669"/>
    <property type="project" value="InterPro"/>
</dbReference>
<feature type="domain" description="EGF-like" evidence="8">
    <location>
        <begin position="508"/>
        <end position="547"/>
    </location>
</feature>
<feature type="domain" description="EGF-like" evidence="8">
    <location>
        <begin position="586"/>
        <end position="625"/>
    </location>
</feature>
<dbReference type="Gene3D" id="2.40.10.500">
    <property type="match status" value="1"/>
</dbReference>
<dbReference type="Pfam" id="PF25024">
    <property type="entry name" value="EGF_TEN"/>
    <property type="match status" value="1"/>
</dbReference>
<dbReference type="eggNOG" id="KOG2177">
    <property type="taxonomic scope" value="Eukaryota"/>
</dbReference>
<feature type="chain" id="PRO_5003037957" evidence="6">
    <location>
        <begin position="22"/>
        <end position="2520"/>
    </location>
</feature>
<dbReference type="InterPro" id="IPR007110">
    <property type="entry name" value="Ig-like_dom"/>
</dbReference>
<dbReference type="STRING" id="5762.D2VVY9"/>
<dbReference type="Gene3D" id="1.10.510.10">
    <property type="entry name" value="Transferase(Phosphotransferase) domain 1"/>
    <property type="match status" value="1"/>
</dbReference>
<dbReference type="SUPFAM" id="SSF101898">
    <property type="entry name" value="NHL repeat"/>
    <property type="match status" value="1"/>
</dbReference>
<feature type="transmembrane region" description="Helical" evidence="5">
    <location>
        <begin position="2176"/>
        <end position="2204"/>
    </location>
</feature>
<dbReference type="InterPro" id="IPR011042">
    <property type="entry name" value="6-blade_b-propeller_TolB-like"/>
</dbReference>
<dbReference type="InterPro" id="IPR000719">
    <property type="entry name" value="Prot_kinase_dom"/>
</dbReference>
<feature type="disulfide bond" evidence="4">
    <location>
        <begin position="615"/>
        <end position="624"/>
    </location>
</feature>
<feature type="disulfide bond" evidence="4">
    <location>
        <begin position="849"/>
        <end position="858"/>
    </location>
</feature>
<comment type="caution">
    <text evidence="4">Lacks conserved residue(s) required for the propagation of feature annotation.</text>
</comment>
<keyword evidence="3 4" id="KW-1015">Disulfide bond</keyword>
<evidence type="ECO:0000256" key="1">
    <source>
        <dbReference type="ARBA" id="ARBA00022536"/>
    </source>
</evidence>
<dbReference type="GeneID" id="8850780"/>
<feature type="domain" description="EGF-like" evidence="8">
    <location>
        <begin position="826"/>
        <end position="859"/>
    </location>
</feature>
<keyword evidence="1 4" id="KW-0245">EGF-like domain</keyword>
<dbReference type="InterPro" id="IPR051216">
    <property type="entry name" value="Teneurin"/>
</dbReference>
<feature type="signal peptide" evidence="6">
    <location>
        <begin position="1"/>
        <end position="21"/>
    </location>
</feature>
<dbReference type="SMART" id="SM00181">
    <property type="entry name" value="EGF"/>
    <property type="match status" value="20"/>
</dbReference>
<gene>
    <name evidence="10" type="ORF">NAEGRDRAFT_73188</name>
</gene>
<feature type="domain" description="EGF-like" evidence="8">
    <location>
        <begin position="1050"/>
        <end position="1086"/>
    </location>
</feature>
<feature type="domain" description="EGF-like" evidence="8">
    <location>
        <begin position="898"/>
        <end position="937"/>
    </location>
</feature>
<feature type="disulfide bond" evidence="4">
    <location>
        <begin position="732"/>
        <end position="741"/>
    </location>
</feature>
<dbReference type="eggNOG" id="KOG0201">
    <property type="taxonomic scope" value="Eukaryota"/>
</dbReference>
<feature type="disulfide bond" evidence="4">
    <location>
        <begin position="1076"/>
        <end position="1085"/>
    </location>
</feature>
<dbReference type="CDD" id="cd00180">
    <property type="entry name" value="PKc"/>
    <property type="match status" value="1"/>
</dbReference>
<keyword evidence="2" id="KW-0677">Repeat</keyword>
<dbReference type="Gene3D" id="2.10.25.10">
    <property type="entry name" value="Laminin"/>
    <property type="match status" value="11"/>
</dbReference>
<feature type="disulfide bond" evidence="4">
    <location>
        <begin position="1001"/>
        <end position="1010"/>
    </location>
</feature>
<organism evidence="11">
    <name type="scientific">Naegleria gruberi</name>
    <name type="common">Amoeba</name>
    <dbReference type="NCBI Taxonomy" id="5762"/>
    <lineage>
        <taxon>Eukaryota</taxon>
        <taxon>Discoba</taxon>
        <taxon>Heterolobosea</taxon>
        <taxon>Tetramitia</taxon>
        <taxon>Eutetramitia</taxon>
        <taxon>Vahlkampfiidae</taxon>
        <taxon>Naegleria</taxon>
    </lineage>
</organism>
<keyword evidence="5" id="KW-1133">Transmembrane helix</keyword>
<keyword evidence="5" id="KW-0812">Transmembrane</keyword>
<evidence type="ECO:0000256" key="2">
    <source>
        <dbReference type="ARBA" id="ARBA00022737"/>
    </source>
</evidence>
<dbReference type="InterPro" id="IPR001258">
    <property type="entry name" value="NHL_repeat"/>
</dbReference>
<feature type="domain" description="EGF-like" evidence="8">
    <location>
        <begin position="631"/>
        <end position="664"/>
    </location>
</feature>
<dbReference type="KEGG" id="ngr:NAEGRDRAFT_73188"/>
<dbReference type="PROSITE" id="PS00022">
    <property type="entry name" value="EGF_1"/>
    <property type="match status" value="13"/>
</dbReference>
<dbReference type="GO" id="GO:0042803">
    <property type="term" value="F:protein homodimerization activity"/>
    <property type="evidence" value="ECO:0007669"/>
    <property type="project" value="TreeGrafter"/>
</dbReference>
<keyword evidence="5" id="KW-0472">Membrane</keyword>